<name>A0A238H0H2_9BURK</name>
<reference evidence="1 2" key="1">
    <citation type="submission" date="2017-04" db="EMBL/GenBank/DDBJ databases">
        <authorList>
            <person name="Afonso C.L."/>
            <person name="Miller P.J."/>
            <person name="Scott M.A."/>
            <person name="Spackman E."/>
            <person name="Goraichik I."/>
            <person name="Dimitrov K.M."/>
            <person name="Suarez D.L."/>
            <person name="Swayne D.E."/>
        </authorList>
    </citation>
    <scope>NUCLEOTIDE SEQUENCE [LARGE SCALE GENOMIC DNA]</scope>
    <source>
        <strain evidence="1">LMG 28154</strain>
    </source>
</reference>
<dbReference type="InterPro" id="IPR011964">
    <property type="entry name" value="YVTN_b-propeller_repeat"/>
</dbReference>
<dbReference type="NCBIfam" id="TIGR02276">
    <property type="entry name" value="beta_rpt_yvtn"/>
    <property type="match status" value="1"/>
</dbReference>
<dbReference type="RefSeq" id="WP_089339540.1">
    <property type="nucleotide sequence ID" value="NZ_FXAN01000034.1"/>
</dbReference>
<keyword evidence="1" id="KW-0176">Collagen</keyword>
<dbReference type="SUPFAM" id="SSF50974">
    <property type="entry name" value="Nitrous oxide reductase, N-terminal domain"/>
    <property type="match status" value="1"/>
</dbReference>
<dbReference type="InterPro" id="IPR051200">
    <property type="entry name" value="Host-pathogen_enzymatic-act"/>
</dbReference>
<sequence>MVHNRVDGGHAADNAQIGAVAEYSGTMPWAVAVTLDGKRAYVVNTSSNTVSVIDVASNTQTGVVSSFTRIWPVRATFTPNGTSAYVASPASTSVPIIRVRGATTLWKSDTAPASGATLLMPFGRYGR</sequence>
<evidence type="ECO:0000313" key="2">
    <source>
        <dbReference type="Proteomes" id="UP000198460"/>
    </source>
</evidence>
<dbReference type="Proteomes" id="UP000198460">
    <property type="component" value="Unassembled WGS sequence"/>
</dbReference>
<accession>A0A238H0H2</accession>
<dbReference type="PANTHER" id="PTHR47197:SF3">
    <property type="entry name" value="DIHYDRO-HEME D1 DEHYDROGENASE"/>
    <property type="match status" value="1"/>
</dbReference>
<dbReference type="Gene3D" id="2.130.10.10">
    <property type="entry name" value="YVTN repeat-like/Quinoprotein amine dehydrogenase"/>
    <property type="match status" value="1"/>
</dbReference>
<evidence type="ECO:0000313" key="1">
    <source>
        <dbReference type="EMBL" id="SMF98729.1"/>
    </source>
</evidence>
<dbReference type="AlphaFoldDB" id="A0A238H0H2"/>
<proteinExistence type="predicted"/>
<dbReference type="PANTHER" id="PTHR47197">
    <property type="entry name" value="PROTEIN NIRF"/>
    <property type="match status" value="1"/>
</dbReference>
<organism evidence="1 2">
    <name type="scientific">Burkholderia singularis</name>
    <dbReference type="NCBI Taxonomy" id="1503053"/>
    <lineage>
        <taxon>Bacteria</taxon>
        <taxon>Pseudomonadati</taxon>
        <taxon>Pseudomonadota</taxon>
        <taxon>Betaproteobacteria</taxon>
        <taxon>Burkholderiales</taxon>
        <taxon>Burkholderiaceae</taxon>
        <taxon>Burkholderia</taxon>
        <taxon>pseudomallei group</taxon>
    </lineage>
</organism>
<dbReference type="InterPro" id="IPR011045">
    <property type="entry name" value="N2O_reductase_N"/>
</dbReference>
<protein>
    <submittedName>
        <fullName evidence="1">Collagen triple helix repeat domain protein</fullName>
    </submittedName>
</protein>
<gene>
    <name evidence="1" type="ORF">BSIN_2015</name>
</gene>
<dbReference type="EMBL" id="FXAN01000034">
    <property type="protein sequence ID" value="SMF98729.1"/>
    <property type="molecule type" value="Genomic_DNA"/>
</dbReference>
<dbReference type="InterPro" id="IPR015943">
    <property type="entry name" value="WD40/YVTN_repeat-like_dom_sf"/>
</dbReference>